<accession>A0A1E5RWH4</accession>
<dbReference type="PROSITE" id="PS00108">
    <property type="entry name" value="PROTEIN_KINASE_ST"/>
    <property type="match status" value="1"/>
</dbReference>
<name>A0A1E5RWH4_9ASCO</name>
<comment type="caution">
    <text evidence="3">The sequence shown here is derived from an EMBL/GenBank/DDBJ whole genome shotgun (WGS) entry which is preliminary data.</text>
</comment>
<dbReference type="InterPro" id="IPR008271">
    <property type="entry name" value="Ser/Thr_kinase_AS"/>
</dbReference>
<organism evidence="3 4">
    <name type="scientific">Hanseniaspora opuntiae</name>
    <dbReference type="NCBI Taxonomy" id="211096"/>
    <lineage>
        <taxon>Eukaryota</taxon>
        <taxon>Fungi</taxon>
        <taxon>Dikarya</taxon>
        <taxon>Ascomycota</taxon>
        <taxon>Saccharomycotina</taxon>
        <taxon>Saccharomycetes</taxon>
        <taxon>Saccharomycodales</taxon>
        <taxon>Saccharomycodaceae</taxon>
        <taxon>Hanseniaspora</taxon>
    </lineage>
</organism>
<dbReference type="SMART" id="SM00220">
    <property type="entry name" value="S_TKc"/>
    <property type="match status" value="1"/>
</dbReference>
<dbReference type="SUPFAM" id="SSF56112">
    <property type="entry name" value="Protein kinase-like (PK-like)"/>
    <property type="match status" value="1"/>
</dbReference>
<gene>
    <name evidence="3" type="ORF">AWRI3578_g269</name>
</gene>
<dbReference type="OrthoDB" id="4062651at2759"/>
<feature type="domain" description="Protein kinase" evidence="2">
    <location>
        <begin position="368"/>
        <end position="715"/>
    </location>
</feature>
<dbReference type="AlphaFoldDB" id="A0A1E5RWH4"/>
<evidence type="ECO:0000259" key="2">
    <source>
        <dbReference type="PROSITE" id="PS50011"/>
    </source>
</evidence>
<evidence type="ECO:0000313" key="3">
    <source>
        <dbReference type="EMBL" id="OEJ91199.1"/>
    </source>
</evidence>
<keyword evidence="3" id="KW-0808">Transferase</keyword>
<evidence type="ECO:0000313" key="4">
    <source>
        <dbReference type="Proteomes" id="UP000095605"/>
    </source>
</evidence>
<dbReference type="Pfam" id="PF00069">
    <property type="entry name" value="Pkinase"/>
    <property type="match status" value="2"/>
</dbReference>
<dbReference type="InterPro" id="IPR011009">
    <property type="entry name" value="Kinase-like_dom_sf"/>
</dbReference>
<reference evidence="4" key="1">
    <citation type="journal article" date="2016" name="Genome Announc.">
        <title>Genome sequences of three species of Hanseniaspora isolated from spontaneous wine fermentations.</title>
        <authorList>
            <person name="Sternes P.R."/>
            <person name="Lee D."/>
            <person name="Kutyna D.R."/>
            <person name="Borneman A.R."/>
        </authorList>
    </citation>
    <scope>NUCLEOTIDE SEQUENCE [LARGE SCALE GENOMIC DNA]</scope>
    <source>
        <strain evidence="4">AWRI3578</strain>
    </source>
</reference>
<feature type="region of interest" description="Disordered" evidence="1">
    <location>
        <begin position="87"/>
        <end position="110"/>
    </location>
</feature>
<protein>
    <submittedName>
        <fullName evidence="3">Nitrogen network kinase 1</fullName>
    </submittedName>
</protein>
<dbReference type="InterPro" id="IPR045269">
    <property type="entry name" value="Atg1-like"/>
</dbReference>
<dbReference type="InterPro" id="IPR000719">
    <property type="entry name" value="Prot_kinase_dom"/>
</dbReference>
<dbReference type="GO" id="GO:0004674">
    <property type="term" value="F:protein serine/threonine kinase activity"/>
    <property type="evidence" value="ECO:0007669"/>
    <property type="project" value="InterPro"/>
</dbReference>
<keyword evidence="4" id="KW-1185">Reference proteome</keyword>
<dbReference type="GO" id="GO:0010506">
    <property type="term" value="P:regulation of autophagy"/>
    <property type="evidence" value="ECO:0007669"/>
    <property type="project" value="InterPro"/>
</dbReference>
<keyword evidence="3" id="KW-0418">Kinase</keyword>
<sequence>MADTSNKNAIPKIGPLLKMVYSENETDNYHTTTGKRLSNKYENDMRNKSGYSVSSKASGLRHFSVNDASQDKDHIKGRLWKQFSQQRKNLNNENNPSTIEIDTPLDSNRMGSDEDDENLLELYFKDNTDSIINDNECLIPLEALPKSKKLLKRKRDSTGETGSAVKKDKVPMMYDEYIPDMDFINNFQRMQEYYEINPTFDEDVIPPLQKSKKNSCDTLDALNKSNNSSTANLIQEVINHAHVDPVEIKQDSSVEINEYNTNTASVSKSFLDVNKLPESFETMPYSQRKKILMDICPGVDIKDILLELKSVNAKGRQTSNTSMSSVHSRNSSLYSQRVSSLMKVYDYQKNTPKESNMKSSMDLVVMGYKLKKIIGQGAWGVIRECVNVADPSDVKAVKIVRYRDNLSVKLSVIREVNVWKTLKHKNILALVDYKQGENAMFCLMERIHGGTLYDYVAKKWYNNETEYPLDIRIKLITDYLLQIVSALRYMHDEMGIVHGDLKLENVLIKENNKVLLCDFGMSKFLEKNNVPKKPDFKKFNSFNNLRYINSQMELSGKSKNEMLRNMINNKDLVHDDTALGIASPDGNIGPAYQSTSLILEKERSSLNETLSINQIGSLPYAAPELLNKKNRITEKTDIWALGVMIYTMCVYKLPFQHEFEPRLKLMIEKATYDHKKLTDLMMKNCAALCFVTEGCLKKSISDRWTLEKIERNLKY</sequence>
<dbReference type="Proteomes" id="UP000095605">
    <property type="component" value="Unassembled WGS sequence"/>
</dbReference>
<dbReference type="EMBL" id="LPNL01000002">
    <property type="protein sequence ID" value="OEJ91199.1"/>
    <property type="molecule type" value="Genomic_DNA"/>
</dbReference>
<dbReference type="Gene3D" id="1.10.510.10">
    <property type="entry name" value="Transferase(Phosphotransferase) domain 1"/>
    <property type="match status" value="2"/>
</dbReference>
<evidence type="ECO:0000256" key="1">
    <source>
        <dbReference type="SAM" id="MobiDB-lite"/>
    </source>
</evidence>
<dbReference type="PANTHER" id="PTHR24348:SF68">
    <property type="entry name" value="SERINE_THREONINE-PROTEIN KINASE ATG1C"/>
    <property type="match status" value="1"/>
</dbReference>
<proteinExistence type="predicted"/>
<dbReference type="GO" id="GO:0005737">
    <property type="term" value="C:cytoplasm"/>
    <property type="evidence" value="ECO:0007669"/>
    <property type="project" value="TreeGrafter"/>
</dbReference>
<dbReference type="PROSITE" id="PS50011">
    <property type="entry name" value="PROTEIN_KINASE_DOM"/>
    <property type="match status" value="1"/>
</dbReference>
<dbReference type="PANTHER" id="PTHR24348">
    <property type="entry name" value="SERINE/THREONINE-PROTEIN KINASE UNC-51-RELATED"/>
    <property type="match status" value="1"/>
</dbReference>
<dbReference type="GO" id="GO:0005524">
    <property type="term" value="F:ATP binding"/>
    <property type="evidence" value="ECO:0007669"/>
    <property type="project" value="InterPro"/>
</dbReference>